<dbReference type="InterPro" id="IPR038068">
    <property type="entry name" value="YcgL-like_sf"/>
</dbReference>
<evidence type="ECO:0000313" key="3">
    <source>
        <dbReference type="EMBL" id="RDS78835.1"/>
    </source>
</evidence>
<reference evidence="3 4" key="1">
    <citation type="submission" date="2018-07" db="EMBL/GenBank/DDBJ databases">
        <title>Dyella monticola sp. nov. and Dyella psychrodurans sp. nov. isolated from monsoon evergreen broad-leaved forest soil of Dinghu Mountain, China.</title>
        <authorList>
            <person name="Gao Z."/>
            <person name="Qiu L."/>
        </authorList>
    </citation>
    <scope>NUCLEOTIDE SEQUENCE [LARGE SCALE GENOMIC DNA]</scope>
    <source>
        <strain evidence="3 4">4G-K06</strain>
    </source>
</reference>
<feature type="region of interest" description="Disordered" evidence="1">
    <location>
        <begin position="73"/>
        <end position="97"/>
    </location>
</feature>
<dbReference type="Gene3D" id="3.10.510.20">
    <property type="entry name" value="YcgL domain"/>
    <property type="match status" value="1"/>
</dbReference>
<proteinExistence type="predicted"/>
<evidence type="ECO:0000256" key="1">
    <source>
        <dbReference type="SAM" id="MobiDB-lite"/>
    </source>
</evidence>
<evidence type="ECO:0000259" key="2">
    <source>
        <dbReference type="PROSITE" id="PS51648"/>
    </source>
</evidence>
<name>A0A370WSA7_9GAMM</name>
<comment type="caution">
    <text evidence="3">The sequence shown here is derived from an EMBL/GenBank/DDBJ whole genome shotgun (WGS) entry which is preliminary data.</text>
</comment>
<gene>
    <name evidence="3" type="ORF">DWU98_20950</name>
</gene>
<dbReference type="OrthoDB" id="7062382at2"/>
<dbReference type="EMBL" id="QRBE01000022">
    <property type="protein sequence ID" value="RDS78835.1"/>
    <property type="molecule type" value="Genomic_DNA"/>
</dbReference>
<evidence type="ECO:0000313" key="4">
    <source>
        <dbReference type="Proteomes" id="UP000254258"/>
    </source>
</evidence>
<dbReference type="Pfam" id="PF05166">
    <property type="entry name" value="YcgL"/>
    <property type="match status" value="1"/>
</dbReference>
<dbReference type="AlphaFoldDB" id="A0A370WSA7"/>
<protein>
    <submittedName>
        <fullName evidence="3">YcgL domain-containing protein</fullName>
    </submittedName>
</protein>
<feature type="compositionally biased region" description="Polar residues" evidence="1">
    <location>
        <begin position="88"/>
        <end position="97"/>
    </location>
</feature>
<keyword evidence="4" id="KW-1185">Reference proteome</keyword>
<dbReference type="PANTHER" id="PTHR38109">
    <property type="entry name" value="PROTEIN YCGL"/>
    <property type="match status" value="1"/>
</dbReference>
<dbReference type="PROSITE" id="PS51648">
    <property type="entry name" value="YCGL"/>
    <property type="match status" value="1"/>
</dbReference>
<accession>A0A370WSA7</accession>
<feature type="domain" description="YcgL" evidence="2">
    <location>
        <begin position="1"/>
        <end position="84"/>
    </location>
</feature>
<dbReference type="Proteomes" id="UP000254258">
    <property type="component" value="Unassembled WGS sequence"/>
</dbReference>
<dbReference type="RefSeq" id="WP_115497540.1">
    <property type="nucleotide sequence ID" value="NZ_QRBE01000022.1"/>
</dbReference>
<dbReference type="InterPro" id="IPR027354">
    <property type="entry name" value="YcgL_dom"/>
</dbReference>
<dbReference type="SUPFAM" id="SSF160191">
    <property type="entry name" value="YcgL-like"/>
    <property type="match status" value="1"/>
</dbReference>
<organism evidence="3 4">
    <name type="scientific">Dyella monticola</name>
    <dbReference type="NCBI Taxonomy" id="1927958"/>
    <lineage>
        <taxon>Bacteria</taxon>
        <taxon>Pseudomonadati</taxon>
        <taxon>Pseudomonadota</taxon>
        <taxon>Gammaproteobacteria</taxon>
        <taxon>Lysobacterales</taxon>
        <taxon>Rhodanobacteraceae</taxon>
        <taxon>Dyella</taxon>
    </lineage>
</organism>
<sequence length="97" mass="11239">MHCFVYASQRKADTYVWLARKDNLEILPPSLELMLGQLRFVLEVELHADRRLPQEDVEVVMEHVRTQGWHLQLPPQQTLATPPAPPDVSNTPTRKDE</sequence>
<dbReference type="PANTHER" id="PTHR38109:SF1">
    <property type="entry name" value="PROTEIN YCGL"/>
    <property type="match status" value="1"/>
</dbReference>